<feature type="domain" description="Major facilitator superfamily (MFS) profile" evidence="7">
    <location>
        <begin position="1"/>
        <end position="243"/>
    </location>
</feature>
<protein>
    <recommendedName>
        <fullName evidence="7">Major facilitator superfamily (MFS) profile domain-containing protein</fullName>
    </recommendedName>
</protein>
<name>A0A7I9V142_9ACTN</name>
<sequence length="259" mass="27037">MLLLRIDEPARGAADDVSVTVDPGTDDRGILGVWRTVFAAPTMRWLVVSGIGLQVAAYSLTTFLVPLLQRYYGLSLTVAGLHAGVVLGLASLLGLVVGGVISDRLSRRSAGHRVFLGGFTLLLAAPIAWLAFRIGPDHLTLFVATISLVSFLQFFFHTSALPAIADVNPPHLRSQATAMFFAGCYLFGGALGPIATGMISDALAVAGHGVSAEAYGLNQALLIMMPIALLLAGVGLVGAAAHRQPGPRPAGPRHRSVRA</sequence>
<dbReference type="SUPFAM" id="SSF103473">
    <property type="entry name" value="MFS general substrate transporter"/>
    <property type="match status" value="1"/>
</dbReference>
<dbReference type="InterPro" id="IPR044770">
    <property type="entry name" value="MFS_spinster-like"/>
</dbReference>
<dbReference type="RefSeq" id="WP_161928228.1">
    <property type="nucleotide sequence ID" value="NZ_BJOU01000011.1"/>
</dbReference>
<dbReference type="Proteomes" id="UP000444980">
    <property type="component" value="Unassembled WGS sequence"/>
</dbReference>
<comment type="subcellular location">
    <subcellularLocation>
        <location evidence="1">Cell membrane</location>
        <topology evidence="1">Multi-pass membrane protein</topology>
    </subcellularLocation>
</comment>
<dbReference type="InterPro" id="IPR011701">
    <property type="entry name" value="MFS"/>
</dbReference>
<dbReference type="OrthoDB" id="7497327at2"/>
<evidence type="ECO:0000256" key="2">
    <source>
        <dbReference type="ARBA" id="ARBA00022448"/>
    </source>
</evidence>
<dbReference type="Pfam" id="PF07690">
    <property type="entry name" value="MFS_1"/>
    <property type="match status" value="1"/>
</dbReference>
<evidence type="ECO:0000256" key="5">
    <source>
        <dbReference type="ARBA" id="ARBA00023136"/>
    </source>
</evidence>
<dbReference type="GO" id="GO:0005886">
    <property type="term" value="C:plasma membrane"/>
    <property type="evidence" value="ECO:0007669"/>
    <property type="project" value="UniProtKB-SubCell"/>
</dbReference>
<dbReference type="AlphaFoldDB" id="A0A7I9V142"/>
<feature type="transmembrane region" description="Helical" evidence="6">
    <location>
        <begin position="138"/>
        <end position="156"/>
    </location>
</feature>
<proteinExistence type="predicted"/>
<dbReference type="PANTHER" id="PTHR23505">
    <property type="entry name" value="SPINSTER"/>
    <property type="match status" value="1"/>
</dbReference>
<keyword evidence="4 6" id="KW-1133">Transmembrane helix</keyword>
<evidence type="ECO:0000313" key="8">
    <source>
        <dbReference type="EMBL" id="GED98861.1"/>
    </source>
</evidence>
<evidence type="ECO:0000313" key="9">
    <source>
        <dbReference type="Proteomes" id="UP000444980"/>
    </source>
</evidence>
<organism evidence="8 9">
    <name type="scientific">Gordonia crocea</name>
    <dbReference type="NCBI Taxonomy" id="589162"/>
    <lineage>
        <taxon>Bacteria</taxon>
        <taxon>Bacillati</taxon>
        <taxon>Actinomycetota</taxon>
        <taxon>Actinomycetes</taxon>
        <taxon>Mycobacteriales</taxon>
        <taxon>Gordoniaceae</taxon>
        <taxon>Gordonia</taxon>
    </lineage>
</organism>
<dbReference type="InterPro" id="IPR036259">
    <property type="entry name" value="MFS_trans_sf"/>
</dbReference>
<feature type="transmembrane region" description="Helical" evidence="6">
    <location>
        <begin position="220"/>
        <end position="241"/>
    </location>
</feature>
<dbReference type="GO" id="GO:0022857">
    <property type="term" value="F:transmembrane transporter activity"/>
    <property type="evidence" value="ECO:0007669"/>
    <property type="project" value="InterPro"/>
</dbReference>
<feature type="transmembrane region" description="Helical" evidence="6">
    <location>
        <begin position="177"/>
        <end position="200"/>
    </location>
</feature>
<feature type="transmembrane region" description="Helical" evidence="6">
    <location>
        <begin position="45"/>
        <end position="68"/>
    </location>
</feature>
<feature type="transmembrane region" description="Helical" evidence="6">
    <location>
        <begin position="80"/>
        <end position="102"/>
    </location>
</feature>
<keyword evidence="9" id="KW-1185">Reference proteome</keyword>
<evidence type="ECO:0000256" key="4">
    <source>
        <dbReference type="ARBA" id="ARBA00022989"/>
    </source>
</evidence>
<reference evidence="9" key="1">
    <citation type="submission" date="2019-06" db="EMBL/GenBank/DDBJ databases">
        <title>Gordonia isolated from sludge of a wastewater treatment plant.</title>
        <authorList>
            <person name="Tamura T."/>
            <person name="Aoyama K."/>
            <person name="Kang Y."/>
            <person name="Saito S."/>
            <person name="Akiyama N."/>
            <person name="Yazawa K."/>
            <person name="Gonoi T."/>
            <person name="Mikami Y."/>
        </authorList>
    </citation>
    <scope>NUCLEOTIDE SEQUENCE [LARGE SCALE GENOMIC DNA]</scope>
    <source>
        <strain evidence="9">NBRC 107697</strain>
    </source>
</reference>
<keyword evidence="3 6" id="KW-0812">Transmembrane</keyword>
<keyword evidence="2" id="KW-0813">Transport</keyword>
<dbReference type="PROSITE" id="PS50850">
    <property type="entry name" value="MFS"/>
    <property type="match status" value="1"/>
</dbReference>
<dbReference type="Gene3D" id="1.20.1250.20">
    <property type="entry name" value="MFS general substrate transporter like domains"/>
    <property type="match status" value="1"/>
</dbReference>
<evidence type="ECO:0000256" key="3">
    <source>
        <dbReference type="ARBA" id="ARBA00022692"/>
    </source>
</evidence>
<comment type="caution">
    <text evidence="8">The sequence shown here is derived from an EMBL/GenBank/DDBJ whole genome shotgun (WGS) entry which is preliminary data.</text>
</comment>
<feature type="transmembrane region" description="Helical" evidence="6">
    <location>
        <begin position="114"/>
        <end position="132"/>
    </location>
</feature>
<keyword evidence="5 6" id="KW-0472">Membrane</keyword>
<dbReference type="PANTHER" id="PTHR23505:SF79">
    <property type="entry name" value="PROTEIN SPINSTER"/>
    <property type="match status" value="1"/>
</dbReference>
<dbReference type="EMBL" id="BJOU01000011">
    <property type="protein sequence ID" value="GED98861.1"/>
    <property type="molecule type" value="Genomic_DNA"/>
</dbReference>
<evidence type="ECO:0000256" key="6">
    <source>
        <dbReference type="SAM" id="Phobius"/>
    </source>
</evidence>
<evidence type="ECO:0000256" key="1">
    <source>
        <dbReference type="ARBA" id="ARBA00004651"/>
    </source>
</evidence>
<gene>
    <name evidence="8" type="ORF">nbrc107697_29000</name>
</gene>
<evidence type="ECO:0000259" key="7">
    <source>
        <dbReference type="PROSITE" id="PS50850"/>
    </source>
</evidence>
<dbReference type="InterPro" id="IPR020846">
    <property type="entry name" value="MFS_dom"/>
</dbReference>
<accession>A0A7I9V142</accession>